<dbReference type="Gene3D" id="3.30.565.40">
    <property type="entry name" value="Fervidobacterium nodosum Rt17-B1 like"/>
    <property type="match status" value="1"/>
</dbReference>
<dbReference type="Gene3D" id="3.90.640.20">
    <property type="entry name" value="Heat-shock cognate protein, ATPase"/>
    <property type="match status" value="1"/>
</dbReference>
<dbReference type="Pfam" id="PF11738">
    <property type="entry name" value="DUF3298"/>
    <property type="match status" value="1"/>
</dbReference>
<accession>A0A2U3AN46</accession>
<dbReference type="AlphaFoldDB" id="A0A2U3AN46"/>
<dbReference type="InterPro" id="IPR021729">
    <property type="entry name" value="DUF3298"/>
</dbReference>
<keyword evidence="3" id="KW-1185">Reference proteome</keyword>
<evidence type="ECO:0000259" key="1">
    <source>
        <dbReference type="Pfam" id="PF11738"/>
    </source>
</evidence>
<reference evidence="2 3" key="1">
    <citation type="submission" date="2018-05" db="EMBL/GenBank/DDBJ databases">
        <title>Kurthia sibirica genome sequence.</title>
        <authorList>
            <person name="Maclea K.S."/>
            <person name="Goen A.E."/>
        </authorList>
    </citation>
    <scope>NUCLEOTIDE SEQUENCE [LARGE SCALE GENOMIC DNA]</scope>
    <source>
        <strain evidence="2 3">ATCC 49154</strain>
    </source>
</reference>
<evidence type="ECO:0000313" key="2">
    <source>
        <dbReference type="EMBL" id="PWI25970.1"/>
    </source>
</evidence>
<feature type="domain" description="DUF3298" evidence="1">
    <location>
        <begin position="180"/>
        <end position="267"/>
    </location>
</feature>
<organism evidence="2 3">
    <name type="scientific">Kurthia sibirica</name>
    <dbReference type="NCBI Taxonomy" id="202750"/>
    <lineage>
        <taxon>Bacteria</taxon>
        <taxon>Bacillati</taxon>
        <taxon>Bacillota</taxon>
        <taxon>Bacilli</taxon>
        <taxon>Bacillales</taxon>
        <taxon>Caryophanaceae</taxon>
        <taxon>Kurthia</taxon>
    </lineage>
</organism>
<dbReference type="InterPro" id="IPR037126">
    <property type="entry name" value="PdaC/RsiV-like_sf"/>
</dbReference>
<comment type="caution">
    <text evidence="2">The sequence shown here is derived from an EMBL/GenBank/DDBJ whole genome shotgun (WGS) entry which is preliminary data.</text>
</comment>
<name>A0A2U3AN46_9BACL</name>
<dbReference type="Proteomes" id="UP000245938">
    <property type="component" value="Unassembled WGS sequence"/>
</dbReference>
<sequence>MGNEPPVNKEMSKIKKRNPEKTYKKSLYTNRMIWMSGFISITIVTLIMTMNISTTFANTVGKIPLVGQVLEVLSTNRDDESVQKNTLKVKVMEKNTTENELNNKYIQEARRQYTHFETHLMTLKKSGDLALTSHYKVLQNTQNLYVLQHYTAATSATVSPQLTYDVVDPKAKIMLTLPILFRDDHYIDIISNHIKKQMINDMKQATNEKTYYIAAASQYGEHDAENFKKIKPNQQFYINGQKQLVIVFDENVVAPRFMGNVKFPIPTKILQQNLVSNEYIE</sequence>
<dbReference type="OrthoDB" id="4990at2"/>
<proteinExistence type="predicted"/>
<dbReference type="EMBL" id="QFVR01000005">
    <property type="protein sequence ID" value="PWI25970.1"/>
    <property type="molecule type" value="Genomic_DNA"/>
</dbReference>
<protein>
    <recommendedName>
        <fullName evidence="1">DUF3298 domain-containing protein</fullName>
    </recommendedName>
</protein>
<gene>
    <name evidence="2" type="ORF">DEX24_05415</name>
</gene>
<evidence type="ECO:0000313" key="3">
    <source>
        <dbReference type="Proteomes" id="UP000245938"/>
    </source>
</evidence>
<dbReference type="RefSeq" id="WP_109305391.1">
    <property type="nucleotide sequence ID" value="NZ_BJUF01000045.1"/>
</dbReference>